<evidence type="ECO:0000256" key="2">
    <source>
        <dbReference type="SAM" id="Phobius"/>
    </source>
</evidence>
<evidence type="ECO:0000313" key="3">
    <source>
        <dbReference type="EMBL" id="MDF2255925.1"/>
    </source>
</evidence>
<organism evidence="3 4">
    <name type="scientific">Streptantibioticus ferralitis</name>
    <dbReference type="NCBI Taxonomy" id="236510"/>
    <lineage>
        <taxon>Bacteria</taxon>
        <taxon>Bacillati</taxon>
        <taxon>Actinomycetota</taxon>
        <taxon>Actinomycetes</taxon>
        <taxon>Kitasatosporales</taxon>
        <taxon>Streptomycetaceae</taxon>
        <taxon>Streptantibioticus</taxon>
    </lineage>
</organism>
<sequence>MTVGLTSNVFLIVLVITALAVVALALWLWPRAAKKGPVQWLGRLGLIAATQIAILGVILVGANKSFGFYSSWTDLLGTSAGKQVLTAGPGGARPVTVTVKGTINAGLSGGRTQAGTVQKVTFHGPSSGLTTDGFVYLPPQYFQKAHQNDTFPVVVALSGQPSGALPRTVAADIAANKIKPTIYVMLRPALVPGRDIDCVDVPGGPQALAFFNQDLPMAVAGQYRTSGTPGSWGTLGDATGGYCALKLPMTNPTRFGAGASLSAAAYSPRQDGRSGDLYAGNAQVKNESELIWRLQHMPAPPVSLLVAGSDGPTAQFKQSAKSPTKVDSLPQATTQTSGYPQAVRWLDQRLSVNSLPQG</sequence>
<dbReference type="PANTHER" id="PTHR48098:SF1">
    <property type="entry name" value="DIACYLGLYCEROL ACYLTRANSFERASE_MYCOLYLTRANSFERASE AG85A"/>
    <property type="match status" value="1"/>
</dbReference>
<name>A0ABT5YWI6_9ACTN</name>
<dbReference type="Pfam" id="PF00756">
    <property type="entry name" value="Esterase"/>
    <property type="match status" value="1"/>
</dbReference>
<keyword evidence="3" id="KW-0378">Hydrolase</keyword>
<keyword evidence="4" id="KW-1185">Reference proteome</keyword>
<dbReference type="SUPFAM" id="SSF53474">
    <property type="entry name" value="alpha/beta-Hydrolases"/>
    <property type="match status" value="1"/>
</dbReference>
<accession>A0ABT5YWI6</accession>
<dbReference type="Proteomes" id="UP001220022">
    <property type="component" value="Unassembled WGS sequence"/>
</dbReference>
<reference evidence="3 4" key="1">
    <citation type="submission" date="2023-03" db="EMBL/GenBank/DDBJ databases">
        <title>Draft genome sequence of type strain Streptomyces ferralitis JCM 14344.</title>
        <authorList>
            <person name="Klaysubun C."/>
            <person name="Duangmal K."/>
        </authorList>
    </citation>
    <scope>NUCLEOTIDE SEQUENCE [LARGE SCALE GENOMIC DNA]</scope>
    <source>
        <strain evidence="3 4">JCM 14344</strain>
    </source>
</reference>
<dbReference type="InterPro" id="IPR029058">
    <property type="entry name" value="AB_hydrolase_fold"/>
</dbReference>
<dbReference type="GO" id="GO:0016787">
    <property type="term" value="F:hydrolase activity"/>
    <property type="evidence" value="ECO:0007669"/>
    <property type="project" value="UniProtKB-KW"/>
</dbReference>
<evidence type="ECO:0000256" key="1">
    <source>
        <dbReference type="SAM" id="MobiDB-lite"/>
    </source>
</evidence>
<dbReference type="PANTHER" id="PTHR48098">
    <property type="entry name" value="ENTEROCHELIN ESTERASE-RELATED"/>
    <property type="match status" value="1"/>
</dbReference>
<dbReference type="Gene3D" id="3.40.50.1820">
    <property type="entry name" value="alpha/beta hydrolase"/>
    <property type="match status" value="1"/>
</dbReference>
<feature type="transmembrane region" description="Helical" evidence="2">
    <location>
        <begin position="41"/>
        <end position="62"/>
    </location>
</feature>
<keyword evidence="2" id="KW-0812">Transmembrane</keyword>
<comment type="caution">
    <text evidence="3">The sequence shown here is derived from an EMBL/GenBank/DDBJ whole genome shotgun (WGS) entry which is preliminary data.</text>
</comment>
<feature type="transmembrane region" description="Helical" evidence="2">
    <location>
        <begin position="6"/>
        <end position="29"/>
    </location>
</feature>
<evidence type="ECO:0000313" key="4">
    <source>
        <dbReference type="Proteomes" id="UP001220022"/>
    </source>
</evidence>
<keyword evidence="2" id="KW-1133">Transmembrane helix</keyword>
<gene>
    <name evidence="3" type="ORF">P2L57_09350</name>
</gene>
<protein>
    <submittedName>
        <fullName evidence="3">Alpha/beta hydrolase-fold protein</fullName>
    </submittedName>
</protein>
<dbReference type="RefSeq" id="WP_275811340.1">
    <property type="nucleotide sequence ID" value="NZ_BAAANM010000018.1"/>
</dbReference>
<dbReference type="EMBL" id="JARHTQ010000005">
    <property type="protein sequence ID" value="MDF2255925.1"/>
    <property type="molecule type" value="Genomic_DNA"/>
</dbReference>
<dbReference type="InterPro" id="IPR000801">
    <property type="entry name" value="Esterase-like"/>
</dbReference>
<proteinExistence type="predicted"/>
<keyword evidence="2" id="KW-0472">Membrane</keyword>
<dbReference type="InterPro" id="IPR050583">
    <property type="entry name" value="Mycobacterial_A85_antigen"/>
</dbReference>
<feature type="region of interest" description="Disordered" evidence="1">
    <location>
        <begin position="308"/>
        <end position="337"/>
    </location>
</feature>